<keyword evidence="2" id="KW-1185">Reference proteome</keyword>
<evidence type="ECO:0008006" key="3">
    <source>
        <dbReference type="Google" id="ProtNLM"/>
    </source>
</evidence>
<dbReference type="Gene3D" id="3.30.420.10">
    <property type="entry name" value="Ribonuclease H-like superfamily/Ribonuclease H"/>
    <property type="match status" value="1"/>
</dbReference>
<sequence>MFHKSKSTIQYVIQKWKKFGTSSNLPRKGLSKDLSTRDGRHIMHEVRANTFVSAQTIATDLAILRGKSVGADIVRKVIRKSKITIRSILLRLSRTGFVIIVPHQLKTPSQSPDLSPLEKLWSFLDKNLRTFKILNINELKQHM</sequence>
<organism evidence="1 2">
    <name type="scientific">Euphydryas editha</name>
    <name type="common">Edith's checkerspot</name>
    <dbReference type="NCBI Taxonomy" id="104508"/>
    <lineage>
        <taxon>Eukaryota</taxon>
        <taxon>Metazoa</taxon>
        <taxon>Ecdysozoa</taxon>
        <taxon>Arthropoda</taxon>
        <taxon>Hexapoda</taxon>
        <taxon>Insecta</taxon>
        <taxon>Pterygota</taxon>
        <taxon>Neoptera</taxon>
        <taxon>Endopterygota</taxon>
        <taxon>Lepidoptera</taxon>
        <taxon>Glossata</taxon>
        <taxon>Ditrysia</taxon>
        <taxon>Papilionoidea</taxon>
        <taxon>Nymphalidae</taxon>
        <taxon>Nymphalinae</taxon>
        <taxon>Euphydryas</taxon>
    </lineage>
</organism>
<dbReference type="Proteomes" id="UP001153954">
    <property type="component" value="Unassembled WGS sequence"/>
</dbReference>
<name>A0AAU9V2W3_EUPED</name>
<dbReference type="AlphaFoldDB" id="A0AAU9V2W3"/>
<protein>
    <recommendedName>
        <fullName evidence="3">Transposase</fullName>
    </recommendedName>
</protein>
<dbReference type="EMBL" id="CAKOGL010000028">
    <property type="protein sequence ID" value="CAH2105643.1"/>
    <property type="molecule type" value="Genomic_DNA"/>
</dbReference>
<evidence type="ECO:0000313" key="2">
    <source>
        <dbReference type="Proteomes" id="UP001153954"/>
    </source>
</evidence>
<evidence type="ECO:0000313" key="1">
    <source>
        <dbReference type="EMBL" id="CAH2105643.1"/>
    </source>
</evidence>
<proteinExistence type="predicted"/>
<dbReference type="InterPro" id="IPR036397">
    <property type="entry name" value="RNaseH_sf"/>
</dbReference>
<comment type="caution">
    <text evidence="1">The sequence shown here is derived from an EMBL/GenBank/DDBJ whole genome shotgun (WGS) entry which is preliminary data.</text>
</comment>
<dbReference type="GO" id="GO:0003676">
    <property type="term" value="F:nucleic acid binding"/>
    <property type="evidence" value="ECO:0007669"/>
    <property type="project" value="InterPro"/>
</dbReference>
<accession>A0AAU9V2W3</accession>
<reference evidence="1" key="1">
    <citation type="submission" date="2022-03" db="EMBL/GenBank/DDBJ databases">
        <authorList>
            <person name="Tunstrom K."/>
        </authorList>
    </citation>
    <scope>NUCLEOTIDE SEQUENCE</scope>
</reference>
<gene>
    <name evidence="1" type="ORF">EEDITHA_LOCUS19879</name>
</gene>